<evidence type="ECO:0000259" key="3">
    <source>
        <dbReference type="Pfam" id="PF13828"/>
    </source>
</evidence>
<organism evidence="4 5">
    <name type="scientific">Cellulomonas soli</name>
    <dbReference type="NCBI Taxonomy" id="931535"/>
    <lineage>
        <taxon>Bacteria</taxon>
        <taxon>Bacillati</taxon>
        <taxon>Actinomycetota</taxon>
        <taxon>Actinomycetes</taxon>
        <taxon>Micrococcales</taxon>
        <taxon>Cellulomonadaceae</taxon>
        <taxon>Cellulomonas</taxon>
    </lineage>
</organism>
<keyword evidence="2" id="KW-0472">Membrane</keyword>
<sequence>MSDPTSSTDPIQPPAEPAGGEVPAAPSATPSPAPPQVPYPQQEYPQQPYPPQAPQGADQQGPYQQGAYQQGPYQQGPYQQGAYPAGAYIQPYPKNDLAVWSFVLGLAGFVLGCMLFTGIPAVIVGRNAQRAVAAGEANNSGLATAGIILGWVSIALTAVAVVLFGVLLALGIAIPLVADQASSVG</sequence>
<evidence type="ECO:0000313" key="4">
    <source>
        <dbReference type="EMBL" id="GEP70610.1"/>
    </source>
</evidence>
<keyword evidence="5" id="KW-1185">Reference proteome</keyword>
<feature type="compositionally biased region" description="Polar residues" evidence="1">
    <location>
        <begin position="1"/>
        <end position="10"/>
    </location>
</feature>
<feature type="region of interest" description="Disordered" evidence="1">
    <location>
        <begin position="1"/>
        <end position="71"/>
    </location>
</feature>
<keyword evidence="2" id="KW-1133">Transmembrane helix</keyword>
<evidence type="ECO:0000313" key="5">
    <source>
        <dbReference type="Proteomes" id="UP000321798"/>
    </source>
</evidence>
<feature type="compositionally biased region" description="Low complexity" evidence="1">
    <location>
        <begin position="17"/>
        <end position="28"/>
    </location>
</feature>
<dbReference type="AlphaFoldDB" id="A0A512PHE2"/>
<proteinExistence type="predicted"/>
<evidence type="ECO:0000256" key="2">
    <source>
        <dbReference type="SAM" id="Phobius"/>
    </source>
</evidence>
<feature type="transmembrane region" description="Helical" evidence="2">
    <location>
        <begin position="97"/>
        <end position="124"/>
    </location>
</feature>
<feature type="domain" description="DUF4190" evidence="3">
    <location>
        <begin position="97"/>
        <end position="160"/>
    </location>
</feature>
<protein>
    <recommendedName>
        <fullName evidence="3">DUF4190 domain-containing protein</fullName>
    </recommendedName>
</protein>
<dbReference type="Proteomes" id="UP000321798">
    <property type="component" value="Unassembled WGS sequence"/>
</dbReference>
<accession>A0A512PHE2</accession>
<dbReference type="Pfam" id="PF13828">
    <property type="entry name" value="DUF4190"/>
    <property type="match status" value="1"/>
</dbReference>
<dbReference type="OrthoDB" id="4829526at2"/>
<dbReference type="EMBL" id="BKAL01000014">
    <property type="protein sequence ID" value="GEP70610.1"/>
    <property type="molecule type" value="Genomic_DNA"/>
</dbReference>
<feature type="compositionally biased region" description="Low complexity" evidence="1">
    <location>
        <begin position="54"/>
        <end position="71"/>
    </location>
</feature>
<feature type="compositionally biased region" description="Pro residues" evidence="1">
    <location>
        <begin position="29"/>
        <end position="38"/>
    </location>
</feature>
<comment type="caution">
    <text evidence="4">The sequence shown here is derived from an EMBL/GenBank/DDBJ whole genome shotgun (WGS) entry which is preliminary data.</text>
</comment>
<keyword evidence="2" id="KW-0812">Transmembrane</keyword>
<name>A0A512PHE2_9CELL</name>
<feature type="transmembrane region" description="Helical" evidence="2">
    <location>
        <begin position="145"/>
        <end position="178"/>
    </location>
</feature>
<dbReference type="RefSeq" id="WP_146954380.1">
    <property type="nucleotide sequence ID" value="NZ_BAABBJ010000016.1"/>
</dbReference>
<dbReference type="InterPro" id="IPR025241">
    <property type="entry name" value="DUF4190"/>
</dbReference>
<reference evidence="4 5" key="1">
    <citation type="submission" date="2019-07" db="EMBL/GenBank/DDBJ databases">
        <title>Whole genome shotgun sequence of Cellulomonas soli NBRC 109434.</title>
        <authorList>
            <person name="Hosoyama A."/>
            <person name="Uohara A."/>
            <person name="Ohji S."/>
            <person name="Ichikawa N."/>
        </authorList>
    </citation>
    <scope>NUCLEOTIDE SEQUENCE [LARGE SCALE GENOMIC DNA]</scope>
    <source>
        <strain evidence="4 5">NBRC 109434</strain>
    </source>
</reference>
<gene>
    <name evidence="4" type="ORF">CSO01_33250</name>
</gene>
<evidence type="ECO:0000256" key="1">
    <source>
        <dbReference type="SAM" id="MobiDB-lite"/>
    </source>
</evidence>